<gene>
    <name evidence="1" type="ORF">CPOL0286_LOCUS17882</name>
</gene>
<dbReference type="EMBL" id="HBKO01039142">
    <property type="protein sequence ID" value="CAE2274080.1"/>
    <property type="molecule type" value="Transcribed_RNA"/>
</dbReference>
<sequence length="109" mass="12152">MTSFARWLLAPVRGSTAVEMRLCARRGDSMFGVLCAHGGNRHKRRKPYRLGARCSRVMHTTTLDTLAPRAVELTASHPEHARQWPTHVCMHPMAYEGPSKSRSACIVAP</sequence>
<accession>A0A7S4JUU8</accession>
<evidence type="ECO:0000313" key="1">
    <source>
        <dbReference type="EMBL" id="CAE2274080.1"/>
    </source>
</evidence>
<dbReference type="AlphaFoldDB" id="A0A7S4JUU8"/>
<name>A0A7S4JUU8_9EUKA</name>
<protein>
    <submittedName>
        <fullName evidence="1">Uncharacterized protein</fullName>
    </submittedName>
</protein>
<proteinExistence type="predicted"/>
<reference evidence="1" key="1">
    <citation type="submission" date="2021-01" db="EMBL/GenBank/DDBJ databases">
        <authorList>
            <person name="Corre E."/>
            <person name="Pelletier E."/>
            <person name="Niang G."/>
            <person name="Scheremetjew M."/>
            <person name="Finn R."/>
            <person name="Kale V."/>
            <person name="Holt S."/>
            <person name="Cochrane G."/>
            <person name="Meng A."/>
            <person name="Brown T."/>
            <person name="Cohen L."/>
        </authorList>
    </citation>
    <scope>NUCLEOTIDE SEQUENCE</scope>
    <source>
        <strain evidence="1">UIO037</strain>
    </source>
</reference>
<organism evidence="1">
    <name type="scientific">Prymnesium polylepis</name>
    <dbReference type="NCBI Taxonomy" id="72548"/>
    <lineage>
        <taxon>Eukaryota</taxon>
        <taxon>Haptista</taxon>
        <taxon>Haptophyta</taxon>
        <taxon>Prymnesiophyceae</taxon>
        <taxon>Prymnesiales</taxon>
        <taxon>Prymnesiaceae</taxon>
        <taxon>Prymnesium</taxon>
    </lineage>
</organism>